<feature type="compositionally biased region" description="Basic and acidic residues" evidence="1">
    <location>
        <begin position="125"/>
        <end position="146"/>
    </location>
</feature>
<evidence type="ECO:0000313" key="3">
    <source>
        <dbReference type="Proteomes" id="UP001153076"/>
    </source>
</evidence>
<dbReference type="EMBL" id="JAKOGI010000013">
    <property type="protein sequence ID" value="KAJ8450690.1"/>
    <property type="molecule type" value="Genomic_DNA"/>
</dbReference>
<reference evidence="2" key="1">
    <citation type="submission" date="2022-04" db="EMBL/GenBank/DDBJ databases">
        <title>Carnegiea gigantea Genome sequencing and assembly v2.</title>
        <authorList>
            <person name="Copetti D."/>
            <person name="Sanderson M.J."/>
            <person name="Burquez A."/>
            <person name="Wojciechowski M.F."/>
        </authorList>
    </citation>
    <scope>NUCLEOTIDE SEQUENCE</scope>
    <source>
        <strain evidence="2">SGP5-SGP5p</strain>
        <tissue evidence="2">Aerial part</tissue>
    </source>
</reference>
<feature type="compositionally biased region" description="Pro residues" evidence="1">
    <location>
        <begin position="84"/>
        <end position="101"/>
    </location>
</feature>
<gene>
    <name evidence="2" type="ORF">Cgig2_021162</name>
</gene>
<keyword evidence="3" id="KW-1185">Reference proteome</keyword>
<dbReference type="AlphaFoldDB" id="A0A9Q1QSH7"/>
<dbReference type="PANTHER" id="PTHR33492">
    <property type="entry name" value="OSJNBA0043A12.37 PROTEIN-RELATED"/>
    <property type="match status" value="1"/>
</dbReference>
<dbReference type="Proteomes" id="UP001153076">
    <property type="component" value="Unassembled WGS sequence"/>
</dbReference>
<name>A0A9Q1QSH7_9CARY</name>
<evidence type="ECO:0000256" key="1">
    <source>
        <dbReference type="SAM" id="MobiDB-lite"/>
    </source>
</evidence>
<dbReference type="OrthoDB" id="1843873at2759"/>
<evidence type="ECO:0008006" key="4">
    <source>
        <dbReference type="Google" id="ProtNLM"/>
    </source>
</evidence>
<protein>
    <recommendedName>
        <fullName evidence="4">Hydroxyproline-rich glycoprotein family protein</fullName>
    </recommendedName>
</protein>
<sequence>MRDYKKVREYQRNLNEDRNNNKSYWEMDRVERKEKGLPTNMLPQIYQALYDVVERPGTPTTTTVQLLPPPPVVEIRPVALLPPPPTLPLPPSRPPPPPPPLSYYSHQHVQAQQEAQPSPASLDSESEHSHPESPAKRRKSREEEGRIPSATPTPTVPPLPTTTPLVGGPSLSTSTADHLQEVGNAISRSATMIAEAIQASEDREERRHREIVNLHQTSLRLQESRTEMHRQGLNALTDAINNLANSILHWANSQKNQGGGPSSS</sequence>
<comment type="caution">
    <text evidence="2">The sequence shown here is derived from an EMBL/GenBank/DDBJ whole genome shotgun (WGS) entry which is preliminary data.</text>
</comment>
<dbReference type="PANTHER" id="PTHR33492:SF12">
    <property type="entry name" value="HOMEODOMAIN-LIKE SUPERFAMILY PROTEIN-RELATED"/>
    <property type="match status" value="1"/>
</dbReference>
<feature type="region of interest" description="Disordered" evidence="1">
    <location>
        <begin position="84"/>
        <end position="175"/>
    </location>
</feature>
<feature type="compositionally biased region" description="Low complexity" evidence="1">
    <location>
        <begin position="110"/>
        <end position="121"/>
    </location>
</feature>
<proteinExistence type="predicted"/>
<organism evidence="2 3">
    <name type="scientific">Carnegiea gigantea</name>
    <dbReference type="NCBI Taxonomy" id="171969"/>
    <lineage>
        <taxon>Eukaryota</taxon>
        <taxon>Viridiplantae</taxon>
        <taxon>Streptophyta</taxon>
        <taxon>Embryophyta</taxon>
        <taxon>Tracheophyta</taxon>
        <taxon>Spermatophyta</taxon>
        <taxon>Magnoliopsida</taxon>
        <taxon>eudicotyledons</taxon>
        <taxon>Gunneridae</taxon>
        <taxon>Pentapetalae</taxon>
        <taxon>Caryophyllales</taxon>
        <taxon>Cactineae</taxon>
        <taxon>Cactaceae</taxon>
        <taxon>Cactoideae</taxon>
        <taxon>Echinocereeae</taxon>
        <taxon>Carnegiea</taxon>
    </lineage>
</organism>
<feature type="region of interest" description="Disordered" evidence="1">
    <location>
        <begin position="1"/>
        <end position="22"/>
    </location>
</feature>
<accession>A0A9Q1QSH7</accession>
<evidence type="ECO:0000313" key="2">
    <source>
        <dbReference type="EMBL" id="KAJ8450690.1"/>
    </source>
</evidence>